<sequence>MESKINLLRQENARLVAKNYKLEVEIMKLRQIIKENARCDIRNSLVVSEQPQNDKEAIVKVLPEVMVSNIDLSNIVIDQRNNIDTKTSKEMKINAFLVKVNKKSIGDKIRKRRRKKKVQYKTIAKDSSPVTSDLTHCEEDFFMTSVKPITLLEQIIKELIPVTSKVVC</sequence>
<accession>A0A2P4Q9C7</accession>
<reference evidence="1 2" key="1">
    <citation type="journal article" date="2013" name="Proc. Natl. Acad. Sci. U.S.A.">
        <title>Genome of an arbuscular mycorrhizal fungus provides insight into the oldest plant symbiosis.</title>
        <authorList>
            <person name="Tisserant E."/>
            <person name="Malbreil M."/>
            <person name="Kuo A."/>
            <person name="Kohler A."/>
            <person name="Symeonidi A."/>
            <person name="Balestrini R."/>
            <person name="Charron P."/>
            <person name="Duensing N."/>
            <person name="Frei Dit Frey N."/>
            <person name="Gianinazzi-Pearson V."/>
            <person name="Gilbert L.B."/>
            <person name="Handa Y."/>
            <person name="Herr J.R."/>
            <person name="Hijri M."/>
            <person name="Koul R."/>
            <person name="Kawaguchi M."/>
            <person name="Krajinski F."/>
            <person name="Lammers P.J."/>
            <person name="Masclaux F.G."/>
            <person name="Murat C."/>
            <person name="Morin E."/>
            <person name="Ndikumana S."/>
            <person name="Pagni M."/>
            <person name="Petitpierre D."/>
            <person name="Requena N."/>
            <person name="Rosikiewicz P."/>
            <person name="Riley R."/>
            <person name="Saito K."/>
            <person name="San Clemente H."/>
            <person name="Shapiro H."/>
            <person name="van Tuinen D."/>
            <person name="Becard G."/>
            <person name="Bonfante P."/>
            <person name="Paszkowski U."/>
            <person name="Shachar-Hill Y.Y."/>
            <person name="Tuskan G.A."/>
            <person name="Young P.W."/>
            <person name="Sanders I.R."/>
            <person name="Henrissat B."/>
            <person name="Rensing S.A."/>
            <person name="Grigoriev I.V."/>
            <person name="Corradi N."/>
            <person name="Roux C."/>
            <person name="Martin F."/>
        </authorList>
    </citation>
    <scope>NUCLEOTIDE SEQUENCE [LARGE SCALE GENOMIC DNA]</scope>
    <source>
        <strain evidence="1 2">DAOM 197198</strain>
    </source>
</reference>
<evidence type="ECO:0000313" key="2">
    <source>
        <dbReference type="Proteomes" id="UP000018888"/>
    </source>
</evidence>
<reference evidence="1 2" key="2">
    <citation type="journal article" date="2018" name="New Phytol.">
        <title>High intraspecific genome diversity in the model arbuscular mycorrhizal symbiont Rhizophagus irregularis.</title>
        <authorList>
            <person name="Chen E.C.H."/>
            <person name="Morin E."/>
            <person name="Beaudet D."/>
            <person name="Noel J."/>
            <person name="Yildirir G."/>
            <person name="Ndikumana S."/>
            <person name="Charron P."/>
            <person name="St-Onge C."/>
            <person name="Giorgi J."/>
            <person name="Kruger M."/>
            <person name="Marton T."/>
            <person name="Ropars J."/>
            <person name="Grigoriev I.V."/>
            <person name="Hainaut M."/>
            <person name="Henrissat B."/>
            <person name="Roux C."/>
            <person name="Martin F."/>
            <person name="Corradi N."/>
        </authorList>
    </citation>
    <scope>NUCLEOTIDE SEQUENCE [LARGE SCALE GENOMIC DNA]</scope>
    <source>
        <strain evidence="1 2">DAOM 197198</strain>
    </source>
</reference>
<comment type="caution">
    <text evidence="1">The sequence shown here is derived from an EMBL/GenBank/DDBJ whole genome shotgun (WGS) entry which is preliminary data.</text>
</comment>
<gene>
    <name evidence="1" type="ORF">GLOIN_2v1771668</name>
</gene>
<organism evidence="1 2">
    <name type="scientific">Rhizophagus irregularis (strain DAOM 181602 / DAOM 197198 / MUCL 43194)</name>
    <name type="common">Arbuscular mycorrhizal fungus</name>
    <name type="synonym">Glomus intraradices</name>
    <dbReference type="NCBI Taxonomy" id="747089"/>
    <lineage>
        <taxon>Eukaryota</taxon>
        <taxon>Fungi</taxon>
        <taxon>Fungi incertae sedis</taxon>
        <taxon>Mucoromycota</taxon>
        <taxon>Glomeromycotina</taxon>
        <taxon>Glomeromycetes</taxon>
        <taxon>Glomerales</taxon>
        <taxon>Glomeraceae</taxon>
        <taxon>Rhizophagus</taxon>
    </lineage>
</organism>
<protein>
    <submittedName>
        <fullName evidence="1">Uncharacterized protein</fullName>
    </submittedName>
</protein>
<keyword evidence="2" id="KW-1185">Reference proteome</keyword>
<dbReference type="VEuPathDB" id="FungiDB:RhiirFUN_006638"/>
<dbReference type="AlphaFoldDB" id="A0A2P4Q9C7"/>
<evidence type="ECO:0000313" key="1">
    <source>
        <dbReference type="EMBL" id="POG74242.1"/>
    </source>
</evidence>
<dbReference type="Proteomes" id="UP000018888">
    <property type="component" value="Unassembled WGS sequence"/>
</dbReference>
<name>A0A2P4Q9C7_RHIID</name>
<dbReference type="EMBL" id="AUPC02000074">
    <property type="protein sequence ID" value="POG74242.1"/>
    <property type="molecule type" value="Genomic_DNA"/>
</dbReference>
<proteinExistence type="predicted"/>